<evidence type="ECO:0000313" key="3">
    <source>
        <dbReference type="Proteomes" id="UP001151752"/>
    </source>
</evidence>
<evidence type="ECO:0000313" key="2">
    <source>
        <dbReference type="EMBL" id="KAJ6747571.1"/>
    </source>
</evidence>
<protein>
    <submittedName>
        <fullName evidence="2">COX1/OXI3 INTRON 1 PROTEIN-RELATED</fullName>
    </submittedName>
</protein>
<dbReference type="InterPro" id="IPR000477">
    <property type="entry name" value="RT_dom"/>
</dbReference>
<feature type="domain" description="Reverse transcriptase" evidence="1">
    <location>
        <begin position="1"/>
        <end position="233"/>
    </location>
</feature>
<dbReference type="Proteomes" id="UP001151752">
    <property type="component" value="Chromosome 6"/>
</dbReference>
<name>A0A9Q0VF15_9ROSI</name>
<evidence type="ECO:0000259" key="1">
    <source>
        <dbReference type="PROSITE" id="PS50878"/>
    </source>
</evidence>
<dbReference type="PROSITE" id="PS50878">
    <property type="entry name" value="RT_POL"/>
    <property type="match status" value="1"/>
</dbReference>
<dbReference type="GO" id="GO:0006315">
    <property type="term" value="P:homing of group II introns"/>
    <property type="evidence" value="ECO:0007669"/>
    <property type="project" value="TreeGrafter"/>
</dbReference>
<accession>A0A9Q0VF15</accession>
<dbReference type="EMBL" id="JAPFFM010000009">
    <property type="protein sequence ID" value="KAJ6747571.1"/>
    <property type="molecule type" value="Genomic_DNA"/>
</dbReference>
<dbReference type="PANTHER" id="PTHR33642:SF4">
    <property type="entry name" value="COX1_OXI3 INTRON 1 PROTEIN-RELATED"/>
    <property type="match status" value="1"/>
</dbReference>
<dbReference type="AlphaFoldDB" id="A0A9Q0VF15"/>
<organism evidence="2 3">
    <name type="scientific">Salix koriyanagi</name>
    <dbReference type="NCBI Taxonomy" id="2511006"/>
    <lineage>
        <taxon>Eukaryota</taxon>
        <taxon>Viridiplantae</taxon>
        <taxon>Streptophyta</taxon>
        <taxon>Embryophyta</taxon>
        <taxon>Tracheophyta</taxon>
        <taxon>Spermatophyta</taxon>
        <taxon>Magnoliopsida</taxon>
        <taxon>eudicotyledons</taxon>
        <taxon>Gunneridae</taxon>
        <taxon>Pentapetalae</taxon>
        <taxon>rosids</taxon>
        <taxon>fabids</taxon>
        <taxon>Malpighiales</taxon>
        <taxon>Salicaceae</taxon>
        <taxon>Saliceae</taxon>
        <taxon>Salix</taxon>
    </lineage>
</organism>
<proteinExistence type="predicted"/>
<dbReference type="PANTHER" id="PTHR33642">
    <property type="entry name" value="COX1/OXI3 INTRON 1 PROTEIN-RELATED"/>
    <property type="match status" value="1"/>
</dbReference>
<sequence length="537" mass="61717">MESFSNLIQNVVCLPSVLLSASQNLITHHNNDGLNCTESTESTQPHLPLYHSVSKRFSIEEMGREIFENRFDLEAHCAKMSDEEEKINDGILIDVIKRLFDCGVLRIELGRCSLGKGLPQECGLCSILINVYFNGFDREIQEMRLRMSKENPKLDENEMGEGSSSSYKPLKMYAVRYLDDILVITSGSKMLTMNLKKWVLGFLEGELELNVDRVKTAIHSAVSEKIDFLGMELQAVPPSVLHPPMSEKAIRARKKYLRQKEVKALELKNARERNRKKLGLKLLSHVFKKSKQSDGLKFSFEIENEVREIFQTWADEVVQEFLGSLEERWTWHRMLTASDFLSLRHIRDQLPQELVDSYDKFQEQVDKHLSPVKARKALEEEGRKIKEEEERKGVKMAGFTNKMGRPRPISILTSLEDADIVKWYAGKKHEATKIECIRHYTKDLKVPDLNGNEEVHFPTEKEVKMMGDKNLSDPKPVDGALSLLLIRLASDEPSHSCIGHFCDKTDTVMYRVRLLQKHFKCEPSRRGQMGSKDECDS</sequence>
<keyword evidence="3" id="KW-1185">Reference proteome</keyword>
<dbReference type="GO" id="GO:0003964">
    <property type="term" value="F:RNA-directed DNA polymerase activity"/>
    <property type="evidence" value="ECO:0007669"/>
    <property type="project" value="TreeGrafter"/>
</dbReference>
<dbReference type="GO" id="GO:0005739">
    <property type="term" value="C:mitochondrion"/>
    <property type="evidence" value="ECO:0007669"/>
    <property type="project" value="TreeGrafter"/>
</dbReference>
<gene>
    <name evidence="2" type="ORF">OIU74_029931</name>
</gene>
<reference evidence="2" key="2">
    <citation type="journal article" date="2023" name="Int. J. Mol. Sci.">
        <title>De Novo Assembly and Annotation of 11 Diverse Shrub Willow (Salix) Genomes Reveals Novel Gene Organization in Sex-Linked Regions.</title>
        <authorList>
            <person name="Hyden B."/>
            <person name="Feng K."/>
            <person name="Yates T.B."/>
            <person name="Jawdy S."/>
            <person name="Cereghino C."/>
            <person name="Smart L.B."/>
            <person name="Muchero W."/>
        </authorList>
    </citation>
    <scope>NUCLEOTIDE SEQUENCE</scope>
    <source>
        <tissue evidence="2">Shoot tip</tissue>
    </source>
</reference>
<reference evidence="2" key="1">
    <citation type="submission" date="2022-11" db="EMBL/GenBank/DDBJ databases">
        <authorList>
            <person name="Hyden B.L."/>
            <person name="Feng K."/>
            <person name="Yates T."/>
            <person name="Jawdy S."/>
            <person name="Smart L.B."/>
            <person name="Muchero W."/>
        </authorList>
    </citation>
    <scope>NUCLEOTIDE SEQUENCE</scope>
    <source>
        <tissue evidence="2">Shoot tip</tissue>
    </source>
</reference>
<dbReference type="GO" id="GO:0090615">
    <property type="term" value="P:mitochondrial mRNA processing"/>
    <property type="evidence" value="ECO:0007669"/>
    <property type="project" value="TreeGrafter"/>
</dbReference>
<comment type="caution">
    <text evidence="2">The sequence shown here is derived from an EMBL/GenBank/DDBJ whole genome shotgun (WGS) entry which is preliminary data.</text>
</comment>